<proteinExistence type="predicted"/>
<protein>
    <submittedName>
        <fullName evidence="2">Uncharacterized protein</fullName>
    </submittedName>
</protein>
<feature type="compositionally biased region" description="Polar residues" evidence="1">
    <location>
        <begin position="54"/>
        <end position="64"/>
    </location>
</feature>
<dbReference type="AlphaFoldDB" id="A0ABD4W8T6"/>
<organism evidence="2 3">
    <name type="scientific">Bifidobacterium pseudocatenulatum</name>
    <dbReference type="NCBI Taxonomy" id="28026"/>
    <lineage>
        <taxon>Bacteria</taxon>
        <taxon>Bacillati</taxon>
        <taxon>Actinomycetota</taxon>
        <taxon>Actinomycetes</taxon>
        <taxon>Bifidobacteriales</taxon>
        <taxon>Bifidobacteriaceae</taxon>
        <taxon>Bifidobacterium</taxon>
    </lineage>
</organism>
<feature type="compositionally biased region" description="Low complexity" evidence="1">
    <location>
        <begin position="41"/>
        <end position="52"/>
    </location>
</feature>
<accession>A0ABD4W8T6</accession>
<dbReference type="RefSeq" id="WP_229038196.1">
    <property type="nucleotide sequence ID" value="NZ_CDPW01000005.1"/>
</dbReference>
<dbReference type="Proteomes" id="UP001212008">
    <property type="component" value="Unassembled WGS sequence"/>
</dbReference>
<sequence length="121" mass="13121">MNIADIAINTSSSAFDFFFGFFDCSEDFTDFKDSDFALSAPSAEPSALSMPSVLSENSANSENPAKSEEPAISAESPAILRRASAVSRRASVLGSPDSLFPLRRRFTLLFAFPLSRDPHYA</sequence>
<evidence type="ECO:0000256" key="1">
    <source>
        <dbReference type="SAM" id="MobiDB-lite"/>
    </source>
</evidence>
<feature type="region of interest" description="Disordered" evidence="1">
    <location>
        <begin position="41"/>
        <end position="74"/>
    </location>
</feature>
<reference evidence="2 3" key="1">
    <citation type="submission" date="2023-01" db="EMBL/GenBank/DDBJ databases">
        <title>Human gut microbiome strain richness.</title>
        <authorList>
            <person name="Chen-Liaw A."/>
        </authorList>
    </citation>
    <scope>NUCLEOTIDE SEQUENCE [LARGE SCALE GENOMIC DNA]</scope>
    <source>
        <strain evidence="2 3">RTP21311st1_C8_RTP21311_201001</strain>
    </source>
</reference>
<evidence type="ECO:0000313" key="2">
    <source>
        <dbReference type="EMBL" id="MDB6492049.1"/>
    </source>
</evidence>
<dbReference type="EMBL" id="JAQKRA010000005">
    <property type="protein sequence ID" value="MDB6492049.1"/>
    <property type="molecule type" value="Genomic_DNA"/>
</dbReference>
<comment type="caution">
    <text evidence="2">The sequence shown here is derived from an EMBL/GenBank/DDBJ whole genome shotgun (WGS) entry which is preliminary data.</text>
</comment>
<evidence type="ECO:0000313" key="3">
    <source>
        <dbReference type="Proteomes" id="UP001212008"/>
    </source>
</evidence>
<gene>
    <name evidence="2" type="ORF">PMN70_07565</name>
</gene>
<name>A0ABD4W8T6_BIFPS</name>